<evidence type="ECO:0000256" key="4">
    <source>
        <dbReference type="ARBA" id="ARBA00022989"/>
    </source>
</evidence>
<gene>
    <name evidence="13" type="ORF">DMA59_19255</name>
</gene>
<evidence type="ECO:0000256" key="7">
    <source>
        <dbReference type="ARBA" id="ARBA00023170"/>
    </source>
</evidence>
<organism evidence="13">
    <name type="scientific">Salmonella potsdam</name>
    <dbReference type="NCBI Taxonomy" id="597"/>
    <lineage>
        <taxon>Bacteria</taxon>
        <taxon>Pseudomonadati</taxon>
        <taxon>Pseudomonadota</taxon>
        <taxon>Gammaproteobacteria</taxon>
        <taxon>Enterobacterales</taxon>
        <taxon>Enterobacteriaceae</taxon>
        <taxon>Salmonella</taxon>
    </lineage>
</organism>
<dbReference type="GO" id="GO:0015276">
    <property type="term" value="F:ligand-gated monoatomic ion channel activity"/>
    <property type="evidence" value="ECO:0007669"/>
    <property type="project" value="InterPro"/>
</dbReference>
<evidence type="ECO:0000256" key="10">
    <source>
        <dbReference type="SAM" id="Phobius"/>
    </source>
</evidence>
<keyword evidence="6 10" id="KW-0472">Membrane</keyword>
<feature type="transmembrane region" description="Helical" evidence="10">
    <location>
        <begin position="220"/>
        <end position="240"/>
    </location>
</feature>
<keyword evidence="8" id="KW-0325">Glycoprotein</keyword>
<keyword evidence="2" id="KW-0813">Transport</keyword>
<feature type="domain" description="Ionotropic glutamate receptor C-terminal" evidence="12">
    <location>
        <begin position="44"/>
        <end position="371"/>
    </location>
</feature>
<evidence type="ECO:0000256" key="9">
    <source>
        <dbReference type="ARBA" id="ARBA00023303"/>
    </source>
</evidence>
<keyword evidence="4 10" id="KW-1133">Transmembrane helix</keyword>
<evidence type="ECO:0000256" key="3">
    <source>
        <dbReference type="ARBA" id="ARBA00022692"/>
    </source>
</evidence>
<dbReference type="SUPFAM" id="SSF81324">
    <property type="entry name" value="Voltage-gated potassium channels"/>
    <property type="match status" value="1"/>
</dbReference>
<sequence>MLVVVLPDIKESVKDMKKGLLFFLLFLSCAGYCASINSTNALLPVKVGYYISPPFMMTVDHQLTGMAFDLWENIAKKNNYVSQYVEYPTADALLKAIKTKAIDIAVTNITVTKERAHDMDFTFPWYDAGLGIMITVNTNRNVWYDFFADLVDAGHVRVYILLVAIIIIATVILTIIDRKIDTAFTPKWSEGLAESFYHVMSIVTTGKTTHKLLFGSIGRVIAAIWMVCGMAVIAFITSSITSTMTTQNLQDSIHNVDGLFGKNVGVRSGSEAERYLRSKGMDTTGYAHLIDAAMAMKKGEIRAIVADAPSLEYYIATHPYAGFKLIRETFHPEKFGFALPPESRLTRTITTGIIESHENKKLIELKKKYFN</sequence>
<dbReference type="SUPFAM" id="SSF53850">
    <property type="entry name" value="Periplasmic binding protein-like II"/>
    <property type="match status" value="1"/>
</dbReference>
<dbReference type="GO" id="GO:0016020">
    <property type="term" value="C:membrane"/>
    <property type="evidence" value="ECO:0007669"/>
    <property type="project" value="UniProtKB-SubCell"/>
</dbReference>
<dbReference type="SMART" id="SM00062">
    <property type="entry name" value="PBPb"/>
    <property type="match status" value="1"/>
</dbReference>
<keyword evidence="3 10" id="KW-0812">Transmembrane</keyword>
<dbReference type="InterPro" id="IPR001638">
    <property type="entry name" value="Solute-binding_3/MltF_N"/>
</dbReference>
<dbReference type="AlphaFoldDB" id="A0A5V8E2S0"/>
<keyword evidence="7" id="KW-0675">Receptor</keyword>
<evidence type="ECO:0000259" key="11">
    <source>
        <dbReference type="SMART" id="SM00062"/>
    </source>
</evidence>
<dbReference type="Pfam" id="PF00060">
    <property type="entry name" value="Lig_chan"/>
    <property type="match status" value="1"/>
</dbReference>
<evidence type="ECO:0000313" key="13">
    <source>
        <dbReference type="EMBL" id="EBQ9427739.1"/>
    </source>
</evidence>
<evidence type="ECO:0000256" key="1">
    <source>
        <dbReference type="ARBA" id="ARBA00004141"/>
    </source>
</evidence>
<evidence type="ECO:0000256" key="2">
    <source>
        <dbReference type="ARBA" id="ARBA00022448"/>
    </source>
</evidence>
<reference evidence="13" key="1">
    <citation type="submission" date="2018-05" db="EMBL/GenBank/DDBJ databases">
        <authorList>
            <person name="Ashton P.M."/>
            <person name="Dallman T."/>
            <person name="Nair S."/>
            <person name="De Pinna E."/>
            <person name="Peters T."/>
            <person name="Grant K."/>
        </authorList>
    </citation>
    <scope>NUCLEOTIDE SEQUENCE</scope>
    <source>
        <strain evidence="13">381328</strain>
    </source>
</reference>
<dbReference type="PANTHER" id="PTHR18966">
    <property type="entry name" value="IONOTROPIC GLUTAMATE RECEPTOR"/>
    <property type="match status" value="1"/>
</dbReference>
<dbReference type="EMBL" id="AAGQQJ010000029">
    <property type="protein sequence ID" value="EBQ9427739.1"/>
    <property type="molecule type" value="Genomic_DNA"/>
</dbReference>
<dbReference type="Gene3D" id="1.10.287.70">
    <property type="match status" value="1"/>
</dbReference>
<comment type="subcellular location">
    <subcellularLocation>
        <location evidence="1">Membrane</location>
        <topology evidence="1">Multi-pass membrane protein</topology>
    </subcellularLocation>
</comment>
<feature type="domain" description="Solute-binding protein family 3/N-terminal" evidence="11">
    <location>
        <begin position="44"/>
        <end position="371"/>
    </location>
</feature>
<dbReference type="Gene3D" id="3.40.190.10">
    <property type="entry name" value="Periplasmic binding protein-like II"/>
    <property type="match status" value="2"/>
</dbReference>
<proteinExistence type="predicted"/>
<dbReference type="Pfam" id="PF00497">
    <property type="entry name" value="SBP_bac_3"/>
    <property type="match status" value="1"/>
</dbReference>
<keyword evidence="5" id="KW-0406">Ion transport</keyword>
<accession>A0A5V8E2S0</accession>
<evidence type="ECO:0000256" key="5">
    <source>
        <dbReference type="ARBA" id="ARBA00023065"/>
    </source>
</evidence>
<dbReference type="InterPro" id="IPR001320">
    <property type="entry name" value="Iontro_rcpt_C"/>
</dbReference>
<dbReference type="InterPro" id="IPR015683">
    <property type="entry name" value="Ionotropic_Glu_rcpt"/>
</dbReference>
<evidence type="ECO:0000256" key="8">
    <source>
        <dbReference type="ARBA" id="ARBA00023180"/>
    </source>
</evidence>
<comment type="caution">
    <text evidence="13">The sequence shown here is derived from an EMBL/GenBank/DDBJ whole genome shotgun (WGS) entry which is preliminary data.</text>
</comment>
<name>A0A5V8E2S0_SALPO</name>
<protein>
    <submittedName>
        <fullName evidence="13">ABC transporter substrate-binding protein</fullName>
    </submittedName>
</protein>
<keyword evidence="9" id="KW-0407">Ion channel</keyword>
<evidence type="ECO:0000256" key="6">
    <source>
        <dbReference type="ARBA" id="ARBA00023136"/>
    </source>
</evidence>
<feature type="transmembrane region" description="Helical" evidence="10">
    <location>
        <begin position="156"/>
        <end position="176"/>
    </location>
</feature>
<evidence type="ECO:0000259" key="12">
    <source>
        <dbReference type="SMART" id="SM00079"/>
    </source>
</evidence>
<dbReference type="SMART" id="SM00079">
    <property type="entry name" value="PBPe"/>
    <property type="match status" value="1"/>
</dbReference>